<evidence type="ECO:0000259" key="4">
    <source>
        <dbReference type="PROSITE" id="PS50217"/>
    </source>
</evidence>
<feature type="region of interest" description="Disordered" evidence="3">
    <location>
        <begin position="584"/>
        <end position="642"/>
    </location>
</feature>
<dbReference type="GO" id="GO:0001228">
    <property type="term" value="F:DNA-binding transcription activator activity, RNA polymerase II-specific"/>
    <property type="evidence" value="ECO:0007669"/>
    <property type="project" value="TreeGrafter"/>
</dbReference>
<keyword evidence="2" id="KW-0539">Nucleus</keyword>
<feature type="compositionally biased region" description="Polar residues" evidence="3">
    <location>
        <begin position="349"/>
        <end position="361"/>
    </location>
</feature>
<reference evidence="5" key="1">
    <citation type="submission" date="2023-02" db="EMBL/GenBank/DDBJ databases">
        <title>Identification and recombinant expression of a fungal hydrolase from Papiliotrema laurentii that hydrolyzes apple cutin and clears colloidal polyester polyurethane.</title>
        <authorList>
            <consortium name="DOE Joint Genome Institute"/>
            <person name="Roman V.A."/>
            <person name="Bojanowski C."/>
            <person name="Crable B.R."/>
            <person name="Wagner D.N."/>
            <person name="Hung C.S."/>
            <person name="Nadeau L.J."/>
            <person name="Schratz L."/>
            <person name="Haridas S."/>
            <person name="Pangilinan J."/>
            <person name="Lipzen A."/>
            <person name="Na H."/>
            <person name="Yan M."/>
            <person name="Ng V."/>
            <person name="Grigoriev I.V."/>
            <person name="Spatafora J.W."/>
            <person name="Barlow D."/>
            <person name="Biffinger J."/>
            <person name="Kelley-Loughnane N."/>
            <person name="Varaljay V.A."/>
            <person name="Crookes-Goodson W.J."/>
        </authorList>
    </citation>
    <scope>NUCLEOTIDE SEQUENCE</scope>
    <source>
        <strain evidence="5">5307AH</strain>
    </source>
</reference>
<dbReference type="Proteomes" id="UP001182556">
    <property type="component" value="Unassembled WGS sequence"/>
</dbReference>
<feature type="compositionally biased region" description="Polar residues" evidence="3">
    <location>
        <begin position="584"/>
        <end position="602"/>
    </location>
</feature>
<feature type="region of interest" description="Disordered" evidence="3">
    <location>
        <begin position="18"/>
        <end position="238"/>
    </location>
</feature>
<accession>A0AAD9D0M4</accession>
<feature type="region of interest" description="Disordered" evidence="3">
    <location>
        <begin position="385"/>
        <end position="418"/>
    </location>
</feature>
<dbReference type="PANTHER" id="PTHR40621">
    <property type="entry name" value="TRANSCRIPTION FACTOR KAPC-RELATED"/>
    <property type="match status" value="1"/>
</dbReference>
<comment type="caution">
    <text evidence="5">The sequence shown here is derived from an EMBL/GenBank/DDBJ whole genome shotgun (WGS) entry which is preliminary data.</text>
</comment>
<feature type="domain" description="BZIP" evidence="4">
    <location>
        <begin position="208"/>
        <end position="271"/>
    </location>
</feature>
<dbReference type="SMART" id="SM00338">
    <property type="entry name" value="BRLZ"/>
    <property type="match status" value="1"/>
</dbReference>
<feature type="compositionally biased region" description="Polar residues" evidence="3">
    <location>
        <begin position="627"/>
        <end position="636"/>
    </location>
</feature>
<evidence type="ECO:0000313" key="5">
    <source>
        <dbReference type="EMBL" id="KAK1924189.1"/>
    </source>
</evidence>
<organism evidence="5 6">
    <name type="scientific">Papiliotrema laurentii</name>
    <name type="common">Cryptococcus laurentii</name>
    <dbReference type="NCBI Taxonomy" id="5418"/>
    <lineage>
        <taxon>Eukaryota</taxon>
        <taxon>Fungi</taxon>
        <taxon>Dikarya</taxon>
        <taxon>Basidiomycota</taxon>
        <taxon>Agaricomycotina</taxon>
        <taxon>Tremellomycetes</taxon>
        <taxon>Tremellales</taxon>
        <taxon>Rhynchogastremaceae</taxon>
        <taxon>Papiliotrema</taxon>
    </lineage>
</organism>
<dbReference type="InterPro" id="IPR004827">
    <property type="entry name" value="bZIP"/>
</dbReference>
<comment type="subcellular location">
    <subcellularLocation>
        <location evidence="1">Nucleus</location>
    </subcellularLocation>
</comment>
<evidence type="ECO:0000256" key="3">
    <source>
        <dbReference type="SAM" id="MobiDB-lite"/>
    </source>
</evidence>
<feature type="compositionally biased region" description="Low complexity" evidence="3">
    <location>
        <begin position="603"/>
        <end position="621"/>
    </location>
</feature>
<dbReference type="EMBL" id="JAODAN010000005">
    <property type="protein sequence ID" value="KAK1924189.1"/>
    <property type="molecule type" value="Genomic_DNA"/>
</dbReference>
<dbReference type="Gene3D" id="1.20.5.170">
    <property type="match status" value="1"/>
</dbReference>
<evidence type="ECO:0000313" key="6">
    <source>
        <dbReference type="Proteomes" id="UP001182556"/>
    </source>
</evidence>
<dbReference type="AlphaFoldDB" id="A0AAD9D0M4"/>
<dbReference type="CDD" id="cd14688">
    <property type="entry name" value="bZIP_YAP"/>
    <property type="match status" value="1"/>
</dbReference>
<evidence type="ECO:0000256" key="1">
    <source>
        <dbReference type="ARBA" id="ARBA00004123"/>
    </source>
</evidence>
<feature type="compositionally biased region" description="Polar residues" evidence="3">
    <location>
        <begin position="51"/>
        <end position="73"/>
    </location>
</feature>
<evidence type="ECO:0000256" key="2">
    <source>
        <dbReference type="ARBA" id="ARBA00023242"/>
    </source>
</evidence>
<feature type="compositionally biased region" description="Basic residues" evidence="3">
    <location>
        <begin position="136"/>
        <end position="148"/>
    </location>
</feature>
<dbReference type="GO" id="GO:0000976">
    <property type="term" value="F:transcription cis-regulatory region binding"/>
    <property type="evidence" value="ECO:0007669"/>
    <property type="project" value="InterPro"/>
</dbReference>
<sequence>MDPLTPNTTAFLSYLSSTLEGNDGNAANNNNNNNNNNAPAKFDPASFNPFEFTSFSAFDPSKSAQNMNGQQPASLPPSAFFPIPGRDTPEDTPPSTNEASQSPEKPVQLNAAMIKGLNTSAVVDASGESEGESPHRGGRRASTHKRKAGLGVQKNRHVEDDEDDEDEDSDSGDGHEDKRVHQANKGASGPKKGGRKSIGGEEGKGGKESKAARRKEQNRAAQKAFRERREAKVKDLEDKVAELERKSYGTSVENENLRGILKRLQEENVALRQAAFTFSMPVNGAPQSAPSTGASTPFASAQPQRQQSKPPSPPNSTGDDVLRSINDVPAAQPRKSSGAVAPSPDSVASVRSGSVSTNDSTGPYRPMNLFSEPSHAFDVAALGGRPQMASHSSSDSNTNTQDTPRSISGVSPASTSTNGRTELDALWASFLQQGAPQKDQNQTWNMNKPTAFGQFENQPNPMSFVNNNAKVGATGNTNNWDKLAFRDTSATVQQAPQSQGQQQAQMGVQAPANAPQADPWSGMMDNSMDDFLASLTGANTAGLDNDAGANDDDFNAQLQQILGSNNASPSNAFDLPGMNPFSPTNYLNMSPSPLNSVSASNEPSPQTNSGSSASASASPESLVGINDQPTRGSSMDSAVAAMGPPKVDGESLYVLDEKGRVIKPSELWIRMGMQHEVGGVVLLEIKVETDLPQSNLEHLLIDDLCDMMRAKATCKDGKAYIQASDAENMFKYKGSDPVHDARLRAIEQRAGIAPGAFTAPRR</sequence>
<feature type="compositionally biased region" description="Polar residues" evidence="3">
    <location>
        <begin position="397"/>
        <end position="418"/>
    </location>
</feature>
<dbReference type="Pfam" id="PF00170">
    <property type="entry name" value="bZIP_1"/>
    <property type="match status" value="1"/>
</dbReference>
<protein>
    <recommendedName>
        <fullName evidence="4">BZIP domain-containing protein</fullName>
    </recommendedName>
</protein>
<dbReference type="PROSITE" id="PS50217">
    <property type="entry name" value="BZIP"/>
    <property type="match status" value="1"/>
</dbReference>
<dbReference type="InterPro" id="IPR046347">
    <property type="entry name" value="bZIP_sf"/>
</dbReference>
<name>A0AAD9D0M4_PAPLA</name>
<feature type="compositionally biased region" description="Polar residues" evidence="3">
    <location>
        <begin position="93"/>
        <end position="103"/>
    </location>
</feature>
<dbReference type="PROSITE" id="PS00036">
    <property type="entry name" value="BZIP_BASIC"/>
    <property type="match status" value="1"/>
</dbReference>
<feature type="compositionally biased region" description="Low complexity" evidence="3">
    <location>
        <begin position="300"/>
        <end position="309"/>
    </location>
</feature>
<feature type="region of interest" description="Disordered" evidence="3">
    <location>
        <begin position="496"/>
        <end position="525"/>
    </location>
</feature>
<proteinExistence type="predicted"/>
<dbReference type="GO" id="GO:0090575">
    <property type="term" value="C:RNA polymerase II transcription regulator complex"/>
    <property type="evidence" value="ECO:0007669"/>
    <property type="project" value="TreeGrafter"/>
</dbReference>
<dbReference type="SUPFAM" id="SSF57959">
    <property type="entry name" value="Leucine zipper domain"/>
    <property type="match status" value="1"/>
</dbReference>
<feature type="compositionally biased region" description="Acidic residues" evidence="3">
    <location>
        <begin position="160"/>
        <end position="171"/>
    </location>
</feature>
<feature type="compositionally biased region" description="Polar residues" evidence="3">
    <location>
        <begin position="285"/>
        <end position="299"/>
    </location>
</feature>
<dbReference type="InterPro" id="IPR050936">
    <property type="entry name" value="AP-1-like"/>
</dbReference>
<gene>
    <name evidence="5" type="ORF">DB88DRAFT_270854</name>
</gene>
<keyword evidence="6" id="KW-1185">Reference proteome</keyword>
<feature type="region of interest" description="Disordered" evidence="3">
    <location>
        <begin position="278"/>
        <end position="369"/>
    </location>
</feature>
<feature type="compositionally biased region" description="Low complexity" evidence="3">
    <location>
        <begin position="25"/>
        <end position="38"/>
    </location>
</feature>
<feature type="compositionally biased region" description="Basic and acidic residues" evidence="3">
    <location>
        <begin position="198"/>
        <end position="238"/>
    </location>
</feature>
<feature type="compositionally biased region" description="Low complexity" evidence="3">
    <location>
        <begin position="496"/>
        <end position="512"/>
    </location>
</feature>
<dbReference type="PANTHER" id="PTHR40621:SF6">
    <property type="entry name" value="AP-1-LIKE TRANSCRIPTION FACTOR YAP1-RELATED"/>
    <property type="match status" value="1"/>
</dbReference>